<dbReference type="VEuPathDB" id="FungiDB:AB675_2501"/>
<comment type="caution">
    <text evidence="2">The sequence shown here is derived from an EMBL/GenBank/DDBJ whole genome shotgun (WGS) entry which is preliminary data.</text>
</comment>
<evidence type="ECO:0000313" key="2">
    <source>
        <dbReference type="EMBL" id="KPI45151.1"/>
    </source>
</evidence>
<dbReference type="GeneID" id="28734357"/>
<name>A0A0N0NRJ2_9EURO</name>
<keyword evidence="3" id="KW-1185">Reference proteome</keyword>
<dbReference type="RefSeq" id="XP_018005114.1">
    <property type="nucleotide sequence ID" value="XM_018142477.1"/>
</dbReference>
<organism evidence="2 3">
    <name type="scientific">Cyphellophora attinorum</name>
    <dbReference type="NCBI Taxonomy" id="1664694"/>
    <lineage>
        <taxon>Eukaryota</taxon>
        <taxon>Fungi</taxon>
        <taxon>Dikarya</taxon>
        <taxon>Ascomycota</taxon>
        <taxon>Pezizomycotina</taxon>
        <taxon>Eurotiomycetes</taxon>
        <taxon>Chaetothyriomycetidae</taxon>
        <taxon>Chaetothyriales</taxon>
        <taxon>Cyphellophoraceae</taxon>
        <taxon>Cyphellophora</taxon>
    </lineage>
</organism>
<sequence length="152" mass="17343">MGSVTDATADHDAQHPSGSRRYVDGGLVPDVEQYGDNPVVIKLSDEELHSGQTRPETLQQLLTYFHRDGFVVLENAIPLDLVDKLYDQMVRETEIYQSKSFLQYNQGRATKNISQVPPLNKEFFLREFYANVHMMRVLENLLGPPGIEVHQQ</sequence>
<evidence type="ECO:0000313" key="3">
    <source>
        <dbReference type="Proteomes" id="UP000038010"/>
    </source>
</evidence>
<feature type="region of interest" description="Disordered" evidence="1">
    <location>
        <begin position="1"/>
        <end position="26"/>
    </location>
</feature>
<evidence type="ECO:0000256" key="1">
    <source>
        <dbReference type="SAM" id="MobiDB-lite"/>
    </source>
</evidence>
<gene>
    <name evidence="2" type="ORF">AB675_2501</name>
</gene>
<proteinExistence type="predicted"/>
<dbReference type="Gene3D" id="2.60.120.620">
    <property type="entry name" value="q2cbj1_9rhob like domain"/>
    <property type="match status" value="1"/>
</dbReference>
<dbReference type="EMBL" id="LFJN01000002">
    <property type="protein sequence ID" value="KPI45151.1"/>
    <property type="molecule type" value="Genomic_DNA"/>
</dbReference>
<dbReference type="AlphaFoldDB" id="A0A0N0NRJ2"/>
<accession>A0A0N0NRJ2</accession>
<dbReference type="STRING" id="1664694.A0A0N0NRJ2"/>
<dbReference type="Proteomes" id="UP000038010">
    <property type="component" value="Unassembled WGS sequence"/>
</dbReference>
<evidence type="ECO:0008006" key="4">
    <source>
        <dbReference type="Google" id="ProtNLM"/>
    </source>
</evidence>
<dbReference type="OrthoDB" id="407832at2759"/>
<dbReference type="SUPFAM" id="SSF51197">
    <property type="entry name" value="Clavaminate synthase-like"/>
    <property type="match status" value="1"/>
</dbReference>
<protein>
    <recommendedName>
        <fullName evidence="4">Non-haem dioxygenase N-terminal domain-containing protein</fullName>
    </recommendedName>
</protein>
<reference evidence="2 3" key="1">
    <citation type="submission" date="2015-06" db="EMBL/GenBank/DDBJ databases">
        <title>Draft genome of the ant-associated black yeast Phialophora attae CBS 131958.</title>
        <authorList>
            <person name="Moreno L.F."/>
            <person name="Stielow B.J."/>
            <person name="de Hoog S."/>
            <person name="Vicente V.A."/>
            <person name="Weiss V.A."/>
            <person name="de Vries M."/>
            <person name="Cruz L.M."/>
            <person name="Souza E.M."/>
        </authorList>
    </citation>
    <scope>NUCLEOTIDE SEQUENCE [LARGE SCALE GENOMIC DNA]</scope>
    <source>
        <strain evidence="2 3">CBS 131958</strain>
    </source>
</reference>